<dbReference type="Proteomes" id="UP000315283">
    <property type="component" value="Unassembled WGS sequence"/>
</dbReference>
<proteinExistence type="predicted"/>
<organism evidence="2 3">
    <name type="scientific">SAR86 cluster bacterium</name>
    <dbReference type="NCBI Taxonomy" id="2030880"/>
    <lineage>
        <taxon>Bacteria</taxon>
        <taxon>Pseudomonadati</taxon>
        <taxon>Pseudomonadota</taxon>
        <taxon>Gammaproteobacteria</taxon>
        <taxon>SAR86 cluster</taxon>
    </lineage>
</organism>
<dbReference type="InterPro" id="IPR045936">
    <property type="entry name" value="DUF6356"/>
</dbReference>
<protein>
    <recommendedName>
        <fullName evidence="4">Capsule biosynthesis protein</fullName>
    </recommendedName>
</protein>
<gene>
    <name evidence="2" type="ORF">EVA97_03160</name>
</gene>
<sequence>MIKISKIFTQHPKSNGETYFEHMRCAAYYGFRMVISGLAAIVHSILPFIFETAASDCAKMVNKEVERRKLQSIDK</sequence>
<evidence type="ECO:0000256" key="1">
    <source>
        <dbReference type="SAM" id="Phobius"/>
    </source>
</evidence>
<feature type="transmembrane region" description="Helical" evidence="1">
    <location>
        <begin position="29"/>
        <end position="50"/>
    </location>
</feature>
<keyword evidence="1" id="KW-0812">Transmembrane</keyword>
<dbReference type="EMBL" id="SHBJ01000018">
    <property type="protein sequence ID" value="RZO28170.1"/>
    <property type="molecule type" value="Genomic_DNA"/>
</dbReference>
<comment type="caution">
    <text evidence="2">The sequence shown here is derived from an EMBL/GenBank/DDBJ whole genome shotgun (WGS) entry which is preliminary data.</text>
</comment>
<evidence type="ECO:0000313" key="3">
    <source>
        <dbReference type="Proteomes" id="UP000315283"/>
    </source>
</evidence>
<dbReference type="AlphaFoldDB" id="A0A520N3V6"/>
<name>A0A520N3V6_9GAMM</name>
<accession>A0A520N3V6</accession>
<reference evidence="2 3" key="1">
    <citation type="submission" date="2019-02" db="EMBL/GenBank/DDBJ databases">
        <title>Prokaryotic population dynamics and viral predation in marine succession experiment using metagenomics: the confinement effect.</title>
        <authorList>
            <person name="Haro-Moreno J.M."/>
            <person name="Rodriguez-Valera F."/>
            <person name="Lopez-Perez M."/>
        </authorList>
    </citation>
    <scope>NUCLEOTIDE SEQUENCE [LARGE SCALE GENOMIC DNA]</scope>
    <source>
        <strain evidence="2">MED-G164</strain>
    </source>
</reference>
<evidence type="ECO:0000313" key="2">
    <source>
        <dbReference type="EMBL" id="RZO28170.1"/>
    </source>
</evidence>
<evidence type="ECO:0008006" key="4">
    <source>
        <dbReference type="Google" id="ProtNLM"/>
    </source>
</evidence>
<keyword evidence="1" id="KW-0472">Membrane</keyword>
<keyword evidence="1" id="KW-1133">Transmembrane helix</keyword>
<dbReference type="Pfam" id="PF19883">
    <property type="entry name" value="DUF6356"/>
    <property type="match status" value="1"/>
</dbReference>